<evidence type="ECO:0000256" key="1">
    <source>
        <dbReference type="SAM" id="MobiDB-lite"/>
    </source>
</evidence>
<evidence type="ECO:0000313" key="4">
    <source>
        <dbReference type="Proteomes" id="UP000693970"/>
    </source>
</evidence>
<accession>A0A9K3K7A3</accession>
<dbReference type="AlphaFoldDB" id="A0A9K3K7A3"/>
<dbReference type="PANTHER" id="PTHR13318">
    <property type="entry name" value="PARTNER OF PAIRED, ISOFORM B-RELATED"/>
    <property type="match status" value="1"/>
</dbReference>
<reference evidence="2" key="2">
    <citation type="submission" date="2021-04" db="EMBL/GenBank/DDBJ databases">
        <authorList>
            <person name="Podell S."/>
        </authorList>
    </citation>
    <scope>NUCLEOTIDE SEQUENCE</scope>
    <source>
        <strain evidence="2">Hildebrandi</strain>
    </source>
</reference>
<gene>
    <name evidence="2" type="ORF">IV203_006666</name>
    <name evidence="3" type="ORF">IV203_035099</name>
</gene>
<dbReference type="EMBL" id="JAGRRH010000013">
    <property type="protein sequence ID" value="KAG7360001.1"/>
    <property type="molecule type" value="Genomic_DNA"/>
</dbReference>
<evidence type="ECO:0000313" key="3">
    <source>
        <dbReference type="EMBL" id="KAG7360001.1"/>
    </source>
</evidence>
<protein>
    <recommendedName>
        <fullName evidence="5">RNI-like protein</fullName>
    </recommendedName>
</protein>
<comment type="caution">
    <text evidence="2">The sequence shown here is derived from an EMBL/GenBank/DDBJ whole genome shotgun (WGS) entry which is preliminary data.</text>
</comment>
<dbReference type="PANTHER" id="PTHR13318:SF190">
    <property type="entry name" value="PARTNER OF PAIRED, ISOFORM B"/>
    <property type="match status" value="1"/>
</dbReference>
<dbReference type="OrthoDB" id="10257471at2759"/>
<dbReference type="SMART" id="SM00367">
    <property type="entry name" value="LRR_CC"/>
    <property type="match status" value="3"/>
</dbReference>
<dbReference type="Proteomes" id="UP000693970">
    <property type="component" value="Unassembled WGS sequence"/>
</dbReference>
<name>A0A9K3K7A3_9STRA</name>
<dbReference type="GO" id="GO:0019005">
    <property type="term" value="C:SCF ubiquitin ligase complex"/>
    <property type="evidence" value="ECO:0007669"/>
    <property type="project" value="TreeGrafter"/>
</dbReference>
<dbReference type="EMBL" id="JAGRRH010000057">
    <property type="protein sequence ID" value="KAG7338404.1"/>
    <property type="molecule type" value="Genomic_DNA"/>
</dbReference>
<organism evidence="2 4">
    <name type="scientific">Nitzschia inconspicua</name>
    <dbReference type="NCBI Taxonomy" id="303405"/>
    <lineage>
        <taxon>Eukaryota</taxon>
        <taxon>Sar</taxon>
        <taxon>Stramenopiles</taxon>
        <taxon>Ochrophyta</taxon>
        <taxon>Bacillariophyta</taxon>
        <taxon>Bacillariophyceae</taxon>
        <taxon>Bacillariophycidae</taxon>
        <taxon>Bacillariales</taxon>
        <taxon>Bacillariaceae</taxon>
        <taxon>Nitzschia</taxon>
    </lineage>
</organism>
<sequence length="622" mass="68348">MPRRSNRNNATVAGGDESTAAADAGAPPPPPQQQQGNNHSVAAHVRERQRAVAEREAARLARPEQRRTKTLQHADKRKSAVTSTPFGVLPKNSRDIDPNQEEEWCGPFSVARQIIAQREEAKRKREEEEANSEEHHPLDAVMDQVAAEQQRKAHPSLLWKSNLMKQQENEADANANLYAKRQKRVDISNQGRSQVPSLFHLCVQFVVNNFEYVESLGDVDHDVRLAIMKELITRNQLDSKAFEALQEPSLEILEVPDCIGIPQDVMANALKTMPNLRYLLLTHAGRCLGPKAVQEFLQHNAASQLSCLSIAGAYLLKDEDAARIIEKHAGSLQSISFQCCPLLGAKLLQALQLHMATGTLLELSLQDMSFPSEQLKAMASCKEIWKNVKSITLKSVGGLNDEILSQILAATGDVLDSLNVSDNYELTDATLSSIRQFNPRLKTLVMNGIKELTAAGLEAMFTHPLPGLPPPPRLKVLKLSSVDHQAVTDEVMRLVTAGASAQDITNEDDIAATSPPLRRSAGGGLVQLDIQGSTLVTDTMLEQLVETSANSLEDLNISYCPKISDQGLGYLVSRMGPQLVNLQVWGCAQLTDDFFDGHDRVKDGTLQIVGAWMKKSGTRSLR</sequence>
<dbReference type="InterPro" id="IPR006553">
    <property type="entry name" value="Leu-rich_rpt_Cys-con_subtyp"/>
</dbReference>
<feature type="region of interest" description="Disordered" evidence="1">
    <location>
        <begin position="1"/>
        <end position="98"/>
    </location>
</feature>
<feature type="compositionally biased region" description="Basic and acidic residues" evidence="1">
    <location>
        <begin position="44"/>
        <end position="78"/>
    </location>
</feature>
<proteinExistence type="predicted"/>
<evidence type="ECO:0000313" key="2">
    <source>
        <dbReference type="EMBL" id="KAG7338404.1"/>
    </source>
</evidence>
<dbReference type="GO" id="GO:0031146">
    <property type="term" value="P:SCF-dependent proteasomal ubiquitin-dependent protein catabolic process"/>
    <property type="evidence" value="ECO:0007669"/>
    <property type="project" value="TreeGrafter"/>
</dbReference>
<reference evidence="2" key="1">
    <citation type="journal article" date="2021" name="Sci. Rep.">
        <title>Diploid genomic architecture of Nitzschia inconspicua, an elite biomass production diatom.</title>
        <authorList>
            <person name="Oliver A."/>
            <person name="Podell S."/>
            <person name="Pinowska A."/>
            <person name="Traller J.C."/>
            <person name="Smith S.R."/>
            <person name="McClure R."/>
            <person name="Beliaev A."/>
            <person name="Bohutskyi P."/>
            <person name="Hill E.A."/>
            <person name="Rabines A."/>
            <person name="Zheng H."/>
            <person name="Allen L.Z."/>
            <person name="Kuo A."/>
            <person name="Grigoriev I.V."/>
            <person name="Allen A.E."/>
            <person name="Hazlebeck D."/>
            <person name="Allen E.E."/>
        </authorList>
    </citation>
    <scope>NUCLEOTIDE SEQUENCE</scope>
    <source>
        <strain evidence="2">Hildebrandi</strain>
    </source>
</reference>
<evidence type="ECO:0008006" key="5">
    <source>
        <dbReference type="Google" id="ProtNLM"/>
    </source>
</evidence>
<keyword evidence="4" id="KW-1185">Reference proteome</keyword>